<keyword evidence="3" id="KW-1185">Reference proteome</keyword>
<protein>
    <submittedName>
        <fullName evidence="2">DUF4974 domain-containing protein</fullName>
    </submittedName>
</protein>
<proteinExistence type="predicted"/>
<dbReference type="InterPro" id="IPR032508">
    <property type="entry name" value="FecR_C"/>
</dbReference>
<dbReference type="Gene3D" id="3.55.50.30">
    <property type="match status" value="1"/>
</dbReference>
<dbReference type="EMBL" id="CP061171">
    <property type="protein sequence ID" value="QNR85932.1"/>
    <property type="molecule type" value="Genomic_DNA"/>
</dbReference>
<gene>
    <name evidence="2" type="ORF">H9N25_05675</name>
</gene>
<evidence type="ECO:0000259" key="1">
    <source>
        <dbReference type="Pfam" id="PF16344"/>
    </source>
</evidence>
<organism evidence="2 3">
    <name type="scientific">Pedobacter riviphilus</name>
    <dbReference type="NCBI Taxonomy" id="2766984"/>
    <lineage>
        <taxon>Bacteria</taxon>
        <taxon>Pseudomonadati</taxon>
        <taxon>Bacteroidota</taxon>
        <taxon>Sphingobacteriia</taxon>
        <taxon>Sphingobacteriales</taxon>
        <taxon>Sphingobacteriaceae</taxon>
        <taxon>Pedobacter</taxon>
    </lineage>
</organism>
<evidence type="ECO:0000313" key="3">
    <source>
        <dbReference type="Proteomes" id="UP000516439"/>
    </source>
</evidence>
<feature type="domain" description="Protein FecR C-terminal" evidence="1">
    <location>
        <begin position="4"/>
        <end position="49"/>
    </location>
</feature>
<sequence length="67" mass="7697">MELAYQIKIDFQQSEVENKYFTGSFSGKETPMEILKIIASINEITVQRDGLGYQIRGQIEKASKPER</sequence>
<name>A0ABX6TML6_9SPHI</name>
<dbReference type="Proteomes" id="UP000516439">
    <property type="component" value="Chromosome"/>
</dbReference>
<accession>A0ABX6TML6</accession>
<reference evidence="2 3" key="1">
    <citation type="submission" date="2020-09" db="EMBL/GenBank/DDBJ databases">
        <title>Pedobacter sp. SW-16 isolated from soil near Yeocheon.</title>
        <authorList>
            <person name="Im H.S."/>
            <person name="Joung Y."/>
            <person name="Lee S.-S."/>
        </authorList>
    </citation>
    <scope>NUCLEOTIDE SEQUENCE [LARGE SCALE GENOMIC DNA]</scope>
    <source>
        <strain evidence="2 3">SW-16</strain>
    </source>
</reference>
<evidence type="ECO:0000313" key="2">
    <source>
        <dbReference type="EMBL" id="QNR85932.1"/>
    </source>
</evidence>
<dbReference type="Pfam" id="PF16344">
    <property type="entry name" value="FecR_C"/>
    <property type="match status" value="1"/>
</dbReference>